<sequence length="134" mass="15128">MMLTDFDELLAESRRQTEPQRLLFVFVRTELPDAATEDQRDRHQRREGGTLSPVLCVDKLPSDIASFRALHDESRRTAIDWDLVFVAALDGRGGVAPSEDEAAQPLRLMVNAINNGQINTFAAFDRDGHPVQFY</sequence>
<name>A0AAW5PGB9_9GAMM</name>
<gene>
    <name evidence="1" type="ORF">M2412_001174</name>
</gene>
<dbReference type="AlphaFoldDB" id="A0AAW5PGB9"/>
<protein>
    <submittedName>
        <fullName evidence="1">Uncharacterized protein</fullName>
    </submittedName>
</protein>
<evidence type="ECO:0000313" key="2">
    <source>
        <dbReference type="Proteomes" id="UP001320691"/>
    </source>
</evidence>
<evidence type="ECO:0000313" key="1">
    <source>
        <dbReference type="EMBL" id="MCS4279207.1"/>
    </source>
</evidence>
<accession>A0AAW5PGB9</accession>
<dbReference type="RefSeq" id="WP_259259976.1">
    <property type="nucleotide sequence ID" value="NZ_JANUEK010000002.1"/>
</dbReference>
<comment type="caution">
    <text evidence="1">The sequence shown here is derived from an EMBL/GenBank/DDBJ whole genome shotgun (WGS) entry which is preliminary data.</text>
</comment>
<organism evidence="1 2">
    <name type="scientific">Stenotrophomonas rhizophila</name>
    <dbReference type="NCBI Taxonomy" id="216778"/>
    <lineage>
        <taxon>Bacteria</taxon>
        <taxon>Pseudomonadati</taxon>
        <taxon>Pseudomonadota</taxon>
        <taxon>Gammaproteobacteria</taxon>
        <taxon>Lysobacterales</taxon>
        <taxon>Lysobacteraceae</taxon>
        <taxon>Stenotrophomonas</taxon>
    </lineage>
</organism>
<reference evidence="1" key="1">
    <citation type="submission" date="2022-08" db="EMBL/GenBank/DDBJ databases">
        <title>Genomic analyses of the natural microbiome of Caenorhabditis elegans.</title>
        <authorList>
            <person name="Samuel B."/>
        </authorList>
    </citation>
    <scope>NUCLEOTIDE SEQUENCE</scope>
    <source>
        <strain evidence="1">BIGb0277</strain>
    </source>
</reference>
<proteinExistence type="predicted"/>
<dbReference type="Proteomes" id="UP001320691">
    <property type="component" value="Unassembled WGS sequence"/>
</dbReference>
<dbReference type="EMBL" id="JANUEK010000002">
    <property type="protein sequence ID" value="MCS4279207.1"/>
    <property type="molecule type" value="Genomic_DNA"/>
</dbReference>